<dbReference type="GO" id="GO:0016491">
    <property type="term" value="F:oxidoreductase activity"/>
    <property type="evidence" value="ECO:0007669"/>
    <property type="project" value="UniProtKB-KW"/>
</dbReference>
<evidence type="ECO:0000256" key="3">
    <source>
        <dbReference type="RuleBase" id="RU003682"/>
    </source>
</evidence>
<dbReference type="Pfam" id="PF03171">
    <property type="entry name" value="2OG-FeII_Oxy"/>
    <property type="match status" value="1"/>
</dbReference>
<dbReference type="AlphaFoldDB" id="A0AAU9S1Y4"/>
<dbReference type="PANTHER" id="PTHR47990">
    <property type="entry name" value="2-OXOGLUTARATE (2OG) AND FE(II)-DEPENDENT OXYGENASE SUPERFAMILY PROTEIN-RELATED"/>
    <property type="match status" value="1"/>
</dbReference>
<dbReference type="Proteomes" id="UP000836841">
    <property type="component" value="Chromosome 3"/>
</dbReference>
<proteinExistence type="inferred from homology"/>
<name>A0AAU9S1Y4_THLAR</name>
<dbReference type="InterPro" id="IPR026992">
    <property type="entry name" value="DIOX_N"/>
</dbReference>
<keyword evidence="2 3" id="KW-0408">Iron</keyword>
<evidence type="ECO:0000313" key="5">
    <source>
        <dbReference type="EMBL" id="CAH2053620.1"/>
    </source>
</evidence>
<reference evidence="5 6" key="1">
    <citation type="submission" date="2022-03" db="EMBL/GenBank/DDBJ databases">
        <authorList>
            <person name="Nunn A."/>
            <person name="Chopra R."/>
            <person name="Nunn A."/>
            <person name="Contreras Garrido A."/>
        </authorList>
    </citation>
    <scope>NUCLEOTIDE SEQUENCE [LARGE SCALE GENOMIC DNA]</scope>
</reference>
<comment type="similarity">
    <text evidence="3">Belongs to the iron/ascorbate-dependent oxidoreductase family.</text>
</comment>
<dbReference type="SUPFAM" id="SSF51197">
    <property type="entry name" value="Clavaminate synthase-like"/>
    <property type="match status" value="1"/>
</dbReference>
<accession>A0AAU9S1Y4</accession>
<dbReference type="PROSITE" id="PS51471">
    <property type="entry name" value="FE2OG_OXY"/>
    <property type="match status" value="1"/>
</dbReference>
<keyword evidence="3" id="KW-0560">Oxidoreductase</keyword>
<dbReference type="InterPro" id="IPR027443">
    <property type="entry name" value="IPNS-like_sf"/>
</dbReference>
<dbReference type="GO" id="GO:0046872">
    <property type="term" value="F:metal ion binding"/>
    <property type="evidence" value="ECO:0007669"/>
    <property type="project" value="UniProtKB-KW"/>
</dbReference>
<keyword evidence="6" id="KW-1185">Reference proteome</keyword>
<feature type="domain" description="Fe2OG dioxygenase" evidence="4">
    <location>
        <begin position="160"/>
        <end position="268"/>
    </location>
</feature>
<dbReference type="InterPro" id="IPR050231">
    <property type="entry name" value="Iron_ascorbate_oxido_reductase"/>
</dbReference>
<organism evidence="5 6">
    <name type="scientific">Thlaspi arvense</name>
    <name type="common">Field penny-cress</name>
    <dbReference type="NCBI Taxonomy" id="13288"/>
    <lineage>
        <taxon>Eukaryota</taxon>
        <taxon>Viridiplantae</taxon>
        <taxon>Streptophyta</taxon>
        <taxon>Embryophyta</taxon>
        <taxon>Tracheophyta</taxon>
        <taxon>Spermatophyta</taxon>
        <taxon>Magnoliopsida</taxon>
        <taxon>eudicotyledons</taxon>
        <taxon>Gunneridae</taxon>
        <taxon>Pentapetalae</taxon>
        <taxon>rosids</taxon>
        <taxon>malvids</taxon>
        <taxon>Brassicales</taxon>
        <taxon>Brassicaceae</taxon>
        <taxon>Thlaspideae</taxon>
        <taxon>Thlaspi</taxon>
    </lineage>
</organism>
<protein>
    <recommendedName>
        <fullName evidence="4">Fe2OG dioxygenase domain-containing protein</fullName>
    </recommendedName>
</protein>
<sequence>MTITSKTLSLPVIDFSISNLKPGTHEWDSVRARVRKALEDFGCFEAFFDGASVELRKAVFEASEEVFDLPLETKLSAKSENRNNGYSGQIPAMPLFEGMGFDGVDNPEVVNDLTHKIWPQGNITFSNTVQSFAEKLVELNVNVRTMIMESFGLEKYVEEHLNSAKNRFHLFKYKGLDDNTKENVGIDPHIDRHYLTILCQNDVVDGLEIRTKDGEEWIKAKPSQDSSFLVMAGASLHVLLNGAVYPPLHRAAITGKKDRYVAGLFLRPKEGLIINAPQEMIDDEHPRLYKPFNFEDYFKFTYIDTKKRSICSQDLLCPLKIYDAMRINKTLYHFDHC</sequence>
<gene>
    <name evidence="5" type="ORF">TAV2_LOCUS9399</name>
</gene>
<keyword evidence="1 3" id="KW-0479">Metal-binding</keyword>
<dbReference type="InterPro" id="IPR005123">
    <property type="entry name" value="Oxoglu/Fe-dep_dioxygenase_dom"/>
</dbReference>
<dbReference type="Gene3D" id="2.60.120.330">
    <property type="entry name" value="B-lactam Antibiotic, Isopenicillin N Synthase, Chain"/>
    <property type="match status" value="1"/>
</dbReference>
<evidence type="ECO:0000256" key="1">
    <source>
        <dbReference type="ARBA" id="ARBA00022723"/>
    </source>
</evidence>
<evidence type="ECO:0000256" key="2">
    <source>
        <dbReference type="ARBA" id="ARBA00023004"/>
    </source>
</evidence>
<dbReference type="EMBL" id="OU466859">
    <property type="protein sequence ID" value="CAH2053620.1"/>
    <property type="molecule type" value="Genomic_DNA"/>
</dbReference>
<evidence type="ECO:0000259" key="4">
    <source>
        <dbReference type="PROSITE" id="PS51471"/>
    </source>
</evidence>
<evidence type="ECO:0000313" key="6">
    <source>
        <dbReference type="Proteomes" id="UP000836841"/>
    </source>
</evidence>
<dbReference type="InterPro" id="IPR044861">
    <property type="entry name" value="IPNS-like_FE2OG_OXY"/>
</dbReference>
<dbReference type="Pfam" id="PF14226">
    <property type="entry name" value="DIOX_N"/>
    <property type="match status" value="1"/>
</dbReference>